<dbReference type="OrthoDB" id="5297034at2"/>
<feature type="transmembrane region" description="Helical" evidence="1">
    <location>
        <begin position="58"/>
        <end position="82"/>
    </location>
</feature>
<gene>
    <name evidence="2" type="ORF">FDK22_02750</name>
</gene>
<evidence type="ECO:0000313" key="2">
    <source>
        <dbReference type="EMBL" id="TLP40951.1"/>
    </source>
</evidence>
<protein>
    <submittedName>
        <fullName evidence="2">DUF485 domain-containing protein</fullName>
    </submittedName>
</protein>
<dbReference type="RefSeq" id="WP_138151353.1">
    <property type="nucleotide sequence ID" value="NZ_CBDDKQ010000002.1"/>
</dbReference>
<dbReference type="AlphaFoldDB" id="A0A5R8Y533"/>
<dbReference type="PANTHER" id="PTHR38598">
    <property type="entry name" value="INNER MEMBRANE PROTEIN YJCH"/>
    <property type="match status" value="1"/>
</dbReference>
<dbReference type="InterPro" id="IPR052959">
    <property type="entry name" value="Inner_membrane_assoc"/>
</dbReference>
<reference evidence="2 3" key="1">
    <citation type="submission" date="2019-05" db="EMBL/GenBank/DDBJ databases">
        <title>Arcobacter sp. nov., isolated from sea sediment.</title>
        <authorList>
            <person name="Kim W."/>
        </authorList>
    </citation>
    <scope>NUCLEOTIDE SEQUENCE [LARGE SCALE GENOMIC DNA]</scope>
    <source>
        <strain evidence="2 3">CAU 1517</strain>
    </source>
</reference>
<dbReference type="Proteomes" id="UP000308901">
    <property type="component" value="Unassembled WGS sequence"/>
</dbReference>
<accession>A0A5R8Y533</accession>
<keyword evidence="3" id="KW-1185">Reference proteome</keyword>
<dbReference type="GO" id="GO:0005886">
    <property type="term" value="C:plasma membrane"/>
    <property type="evidence" value="ECO:0007669"/>
    <property type="project" value="TreeGrafter"/>
</dbReference>
<comment type="caution">
    <text evidence="2">The sequence shown here is derived from an EMBL/GenBank/DDBJ whole genome shotgun (WGS) entry which is preliminary data.</text>
</comment>
<proteinExistence type="predicted"/>
<keyword evidence="1" id="KW-0472">Membrane</keyword>
<keyword evidence="1" id="KW-0812">Transmembrane</keyword>
<dbReference type="Pfam" id="PF04341">
    <property type="entry name" value="DUF485"/>
    <property type="match status" value="1"/>
</dbReference>
<evidence type="ECO:0000256" key="1">
    <source>
        <dbReference type="SAM" id="Phobius"/>
    </source>
</evidence>
<evidence type="ECO:0000313" key="3">
    <source>
        <dbReference type="Proteomes" id="UP000308901"/>
    </source>
</evidence>
<keyword evidence="1" id="KW-1133">Transmembrane helix</keyword>
<dbReference type="InterPro" id="IPR007436">
    <property type="entry name" value="DUF485"/>
</dbReference>
<organism evidence="2 3">
    <name type="scientific">Arcobacter arenosus</name>
    <dbReference type="NCBI Taxonomy" id="2576037"/>
    <lineage>
        <taxon>Bacteria</taxon>
        <taxon>Pseudomonadati</taxon>
        <taxon>Campylobacterota</taxon>
        <taxon>Epsilonproteobacteria</taxon>
        <taxon>Campylobacterales</taxon>
        <taxon>Arcobacteraceae</taxon>
        <taxon>Arcobacter</taxon>
    </lineage>
</organism>
<dbReference type="PANTHER" id="PTHR38598:SF1">
    <property type="entry name" value="INNER MEMBRANE PROTEIN YJCH"/>
    <property type="match status" value="1"/>
</dbReference>
<name>A0A5R8Y533_9BACT</name>
<dbReference type="EMBL" id="VANU01000001">
    <property type="protein sequence ID" value="TLP40951.1"/>
    <property type="molecule type" value="Genomic_DNA"/>
</dbReference>
<sequence length="104" mass="11644">MNDQLVEKIKANPNYQELVKKRTGFAVKLGIFVLVMFYAFILTIAFEPSLLGTKTGDGVMTIAFPIAAAIIVISFLTTLIYVKRANGEFEQLTEKVRNDVKDEL</sequence>
<feature type="transmembrane region" description="Helical" evidence="1">
    <location>
        <begin position="25"/>
        <end position="46"/>
    </location>
</feature>